<feature type="chain" id="PRO_5046034934" evidence="1">
    <location>
        <begin position="24"/>
        <end position="392"/>
    </location>
</feature>
<evidence type="ECO:0000313" key="2">
    <source>
        <dbReference type="EMBL" id="MBW3083506.1"/>
    </source>
</evidence>
<accession>A0ABS6WCQ8</accession>
<name>A0ABS6WCQ8_9BIFI</name>
<dbReference type="Proteomes" id="UP000812844">
    <property type="component" value="Unassembled WGS sequence"/>
</dbReference>
<evidence type="ECO:0000256" key="1">
    <source>
        <dbReference type="SAM" id="SignalP"/>
    </source>
</evidence>
<keyword evidence="1" id="KW-0732">Signal</keyword>
<dbReference type="InterPro" id="IPR050490">
    <property type="entry name" value="Bact_solute-bd_prot1"/>
</dbReference>
<dbReference type="EMBL" id="JAHBBD010000024">
    <property type="protein sequence ID" value="MBW3083506.1"/>
    <property type="molecule type" value="Genomic_DNA"/>
</dbReference>
<dbReference type="PROSITE" id="PS51257">
    <property type="entry name" value="PROKAR_LIPOPROTEIN"/>
    <property type="match status" value="1"/>
</dbReference>
<dbReference type="Pfam" id="PF13416">
    <property type="entry name" value="SBP_bac_8"/>
    <property type="match status" value="1"/>
</dbReference>
<keyword evidence="3" id="KW-1185">Reference proteome</keyword>
<sequence>MESSRFSRTLAAGAAIVAAVSLAACGGTGGSAGVDDKVIEFWDPYPQYAEGSDWHEWVVDCAPEGYTIKRQGMPQNDVLNSLTTAVKADNAPDVAVLDNPFMPTAVDSGLVTDLATAGVDVDGFDENIEGPGIVDGVQYGLAFGSNALGLYYNPEVLDSAGVDPASITDWDSLNAAIGKVVDSGAKGITFSGITGEEGVFQFLPWFWGAGGDLSEPESQAAEDAQALVSGWIRNGWAPKSATTDNQSASWDLMLTGEYGFAENGSWQAAAAREHGFGMIPIPAKDGGVAPVATGGEFATLPYHKTANAEKTEAAASVITCLTSGENLARTNETIGYLAATKTARETQVRENGLWAPWVESVEGARGRTTDVGLEYETISATLSENLQAALNS</sequence>
<reference evidence="2 3" key="1">
    <citation type="submission" date="2021-05" db="EMBL/GenBank/DDBJ databases">
        <title>Phylogenetic classification of ten novel species belonging to the genus Bifidobacterium comprising B. colchicus sp. nov., B. abeli sp. nov., B. bicoloris sp. nov., B. guerezis sp. nov., B. rosaliae sp. nov., B. santillanensis sp. nov., B. argentati sp. nov., B. amazzoni sp. nov., B. pluviali sp. nov., and B. pinnaculum sp. nov.</title>
        <authorList>
            <person name="Lugli G.A."/>
            <person name="Ruiz Garcia L."/>
            <person name="Margolles A."/>
            <person name="Ventura M."/>
        </authorList>
    </citation>
    <scope>NUCLEOTIDE SEQUENCE [LARGE SCALE GENOMIC DNA]</scope>
    <source>
        <strain evidence="2 3">6T3</strain>
    </source>
</reference>
<evidence type="ECO:0000313" key="3">
    <source>
        <dbReference type="Proteomes" id="UP000812844"/>
    </source>
</evidence>
<feature type="signal peptide" evidence="1">
    <location>
        <begin position="1"/>
        <end position="23"/>
    </location>
</feature>
<dbReference type="InterPro" id="IPR006059">
    <property type="entry name" value="SBP"/>
</dbReference>
<comment type="caution">
    <text evidence="2">The sequence shown here is derived from an EMBL/GenBank/DDBJ whole genome shotgun (WGS) entry which is preliminary data.</text>
</comment>
<dbReference type="PANTHER" id="PTHR43649">
    <property type="entry name" value="ARABINOSE-BINDING PROTEIN-RELATED"/>
    <property type="match status" value="1"/>
</dbReference>
<protein>
    <submittedName>
        <fullName evidence="2">Extracellular solute-binding protein</fullName>
    </submittedName>
</protein>
<dbReference type="PANTHER" id="PTHR43649:SF30">
    <property type="entry name" value="ABC TRANSPORTER SUBSTRATE-BINDING PROTEIN"/>
    <property type="match status" value="1"/>
</dbReference>
<organism evidence="2 3">
    <name type="scientific">Bifidobacterium phasiani</name>
    <dbReference type="NCBI Taxonomy" id="2834431"/>
    <lineage>
        <taxon>Bacteria</taxon>
        <taxon>Bacillati</taxon>
        <taxon>Actinomycetota</taxon>
        <taxon>Actinomycetes</taxon>
        <taxon>Bifidobacteriales</taxon>
        <taxon>Bifidobacteriaceae</taxon>
        <taxon>Bifidobacterium</taxon>
    </lineage>
</organism>
<proteinExistence type="predicted"/>
<dbReference type="RefSeq" id="WP_219082751.1">
    <property type="nucleotide sequence ID" value="NZ_JAHBBD010000024.1"/>
</dbReference>
<gene>
    <name evidence="2" type="ORF">KIH73_09085</name>
</gene>